<dbReference type="InterPro" id="IPR011006">
    <property type="entry name" value="CheY-like_superfamily"/>
</dbReference>
<evidence type="ECO:0000256" key="6">
    <source>
        <dbReference type="ARBA" id="ARBA00023163"/>
    </source>
</evidence>
<keyword evidence="10" id="KW-0418">Kinase</keyword>
<dbReference type="SUPFAM" id="SSF55874">
    <property type="entry name" value="ATPase domain of HSP90 chaperone/DNA topoisomerase II/histidine kinase"/>
    <property type="match status" value="1"/>
</dbReference>
<evidence type="ECO:0000256" key="2">
    <source>
        <dbReference type="ARBA" id="ARBA00012438"/>
    </source>
</evidence>
<dbReference type="PRINTS" id="PR00344">
    <property type="entry name" value="BCTRLSENSOR"/>
</dbReference>
<comment type="catalytic activity">
    <reaction evidence="1">
        <text>ATP + protein L-histidine = ADP + protein N-phospho-L-histidine.</text>
        <dbReference type="EC" id="2.7.13.3"/>
    </reaction>
</comment>
<keyword evidence="6" id="KW-0804">Transcription</keyword>
<keyword evidence="10" id="KW-0808">Transferase</keyword>
<dbReference type="InterPro" id="IPR001789">
    <property type="entry name" value="Sig_transdc_resp-reg_receiver"/>
</dbReference>
<dbReference type="Proteomes" id="UP000663722">
    <property type="component" value="Chromosome"/>
</dbReference>
<evidence type="ECO:0000259" key="8">
    <source>
        <dbReference type="PROSITE" id="PS50109"/>
    </source>
</evidence>
<name>A0A975BF16_9BACT</name>
<feature type="domain" description="Histidine kinase" evidence="8">
    <location>
        <begin position="162"/>
        <end position="377"/>
    </location>
</feature>
<dbReference type="PROSITE" id="PS50110">
    <property type="entry name" value="RESPONSE_REGULATORY"/>
    <property type="match status" value="1"/>
</dbReference>
<dbReference type="SMART" id="SM00448">
    <property type="entry name" value="REC"/>
    <property type="match status" value="1"/>
</dbReference>
<reference evidence="10" key="1">
    <citation type="journal article" date="2021" name="Microb. Physiol.">
        <title>Proteogenomic Insights into the Physiology of Marine, Sulfate-Reducing, Filamentous Desulfonema limicola and Desulfonema magnum.</title>
        <authorList>
            <person name="Schnaars V."/>
            <person name="Wohlbrand L."/>
            <person name="Scheve S."/>
            <person name="Hinrichs C."/>
            <person name="Reinhardt R."/>
            <person name="Rabus R."/>
        </authorList>
    </citation>
    <scope>NUCLEOTIDE SEQUENCE</scope>
    <source>
        <strain evidence="10">4be13</strain>
    </source>
</reference>
<dbReference type="FunFam" id="3.40.50.2300:FF:000018">
    <property type="entry name" value="DNA-binding transcriptional regulator NtrC"/>
    <property type="match status" value="1"/>
</dbReference>
<dbReference type="Pfam" id="PF00072">
    <property type="entry name" value="Response_reg"/>
    <property type="match status" value="1"/>
</dbReference>
<dbReference type="CDD" id="cd00075">
    <property type="entry name" value="HATPase"/>
    <property type="match status" value="1"/>
</dbReference>
<evidence type="ECO:0000256" key="4">
    <source>
        <dbReference type="ARBA" id="ARBA00023012"/>
    </source>
</evidence>
<dbReference type="AlphaFoldDB" id="A0A975BF16"/>
<evidence type="ECO:0000313" key="10">
    <source>
        <dbReference type="EMBL" id="QTA84113.1"/>
    </source>
</evidence>
<dbReference type="InterPro" id="IPR003594">
    <property type="entry name" value="HATPase_dom"/>
</dbReference>
<dbReference type="InterPro" id="IPR036097">
    <property type="entry name" value="HisK_dim/P_sf"/>
</dbReference>
<organism evidence="10 11">
    <name type="scientific">Desulfonema magnum</name>
    <dbReference type="NCBI Taxonomy" id="45655"/>
    <lineage>
        <taxon>Bacteria</taxon>
        <taxon>Pseudomonadati</taxon>
        <taxon>Thermodesulfobacteriota</taxon>
        <taxon>Desulfobacteria</taxon>
        <taxon>Desulfobacterales</taxon>
        <taxon>Desulfococcaceae</taxon>
        <taxon>Desulfonema</taxon>
    </lineage>
</organism>
<keyword evidence="3 7" id="KW-0597">Phosphoprotein</keyword>
<evidence type="ECO:0000256" key="7">
    <source>
        <dbReference type="PROSITE-ProRule" id="PRU00169"/>
    </source>
</evidence>
<evidence type="ECO:0000259" key="9">
    <source>
        <dbReference type="PROSITE" id="PS50110"/>
    </source>
</evidence>
<keyword evidence="4" id="KW-0902">Two-component regulatory system</keyword>
<keyword evidence="5" id="KW-0805">Transcription regulation</keyword>
<protein>
    <recommendedName>
        <fullName evidence="2">histidine kinase</fullName>
        <ecNumber evidence="2">2.7.13.3</ecNumber>
    </recommendedName>
</protein>
<dbReference type="SUPFAM" id="SSF52172">
    <property type="entry name" value="CheY-like"/>
    <property type="match status" value="1"/>
</dbReference>
<dbReference type="EC" id="2.7.13.3" evidence="2"/>
<dbReference type="EMBL" id="CP061800">
    <property type="protein sequence ID" value="QTA84113.1"/>
    <property type="molecule type" value="Genomic_DNA"/>
</dbReference>
<dbReference type="GO" id="GO:0000155">
    <property type="term" value="F:phosphorelay sensor kinase activity"/>
    <property type="evidence" value="ECO:0007669"/>
    <property type="project" value="InterPro"/>
</dbReference>
<dbReference type="SUPFAM" id="SSF47384">
    <property type="entry name" value="Homodimeric domain of signal transducing histidine kinase"/>
    <property type="match status" value="1"/>
</dbReference>
<gene>
    <name evidence="10" type="ORF">dnm_001060</name>
</gene>
<feature type="modified residue" description="4-aspartylphosphate" evidence="7">
    <location>
        <position position="58"/>
    </location>
</feature>
<dbReference type="InterPro" id="IPR003661">
    <property type="entry name" value="HisK_dim/P_dom"/>
</dbReference>
<evidence type="ECO:0000313" key="11">
    <source>
        <dbReference type="Proteomes" id="UP000663722"/>
    </source>
</evidence>
<proteinExistence type="predicted"/>
<dbReference type="PANTHER" id="PTHR43547">
    <property type="entry name" value="TWO-COMPONENT HISTIDINE KINASE"/>
    <property type="match status" value="1"/>
</dbReference>
<dbReference type="InterPro" id="IPR005467">
    <property type="entry name" value="His_kinase_dom"/>
</dbReference>
<dbReference type="SMART" id="SM00387">
    <property type="entry name" value="HATPase_c"/>
    <property type="match status" value="1"/>
</dbReference>
<feature type="domain" description="Response regulatory" evidence="9">
    <location>
        <begin position="9"/>
        <end position="123"/>
    </location>
</feature>
<dbReference type="CDD" id="cd00082">
    <property type="entry name" value="HisKA"/>
    <property type="match status" value="1"/>
</dbReference>
<dbReference type="InterPro" id="IPR036890">
    <property type="entry name" value="HATPase_C_sf"/>
</dbReference>
<dbReference type="PANTHER" id="PTHR43547:SF2">
    <property type="entry name" value="HYBRID SIGNAL TRANSDUCTION HISTIDINE KINASE C"/>
    <property type="match status" value="1"/>
</dbReference>
<dbReference type="PROSITE" id="PS50109">
    <property type="entry name" value="HIS_KIN"/>
    <property type="match status" value="1"/>
</dbReference>
<keyword evidence="11" id="KW-1185">Reference proteome</keyword>
<dbReference type="Gene3D" id="3.30.565.10">
    <property type="entry name" value="Histidine kinase-like ATPase, C-terminal domain"/>
    <property type="match status" value="1"/>
</dbReference>
<evidence type="ECO:0000256" key="1">
    <source>
        <dbReference type="ARBA" id="ARBA00000085"/>
    </source>
</evidence>
<dbReference type="KEGG" id="dmm:dnm_001060"/>
<dbReference type="Gene3D" id="3.40.50.2300">
    <property type="match status" value="1"/>
</dbReference>
<accession>A0A975BF16</accession>
<sequence>MTNEMINNKILLVDDEEGIRKVLSIVIADIGYEVHTAENAKEALEIFRKESPSIVLTDIKMPGMDGITLLRKIKNENPETEVIMITGHGDMELAVKSLKYEATDFITKPIDDTILEVSLKRSCERILTRQKLKEYTESLEALVREKAAIQDRLSSLGLMVSSISHGIKGLLTGLDGGIYLLDSGLIKKKDDQINEGLGIIKVMTERIKKMILDILFYAKERKSEWEETDVTDFANEVADVVEKKMQDHHIEFLRDFDSESGVFEADVSALRSALINILENATDACAEDKSESSKKIIFSAKKEGNSIRFGIQDDGIGMDEEKREKIFTLFFSSKKEKGTGLGLFIANKIITRHGGTIKVDSAPGQGTFFHIKLPKKIPQQLKIPSSMKS</sequence>
<evidence type="ECO:0000256" key="5">
    <source>
        <dbReference type="ARBA" id="ARBA00023015"/>
    </source>
</evidence>
<evidence type="ECO:0000256" key="3">
    <source>
        <dbReference type="ARBA" id="ARBA00022553"/>
    </source>
</evidence>
<dbReference type="Gene3D" id="1.10.287.130">
    <property type="match status" value="1"/>
</dbReference>
<dbReference type="InterPro" id="IPR004358">
    <property type="entry name" value="Sig_transdc_His_kin-like_C"/>
</dbReference>
<dbReference type="Pfam" id="PF02518">
    <property type="entry name" value="HATPase_c"/>
    <property type="match status" value="1"/>
</dbReference>